<accession>A0ABQ2B706</accession>
<proteinExistence type="predicted"/>
<protein>
    <submittedName>
        <fullName evidence="2">Uncharacterized protein</fullName>
    </submittedName>
</protein>
<evidence type="ECO:0000313" key="3">
    <source>
        <dbReference type="Proteomes" id="UP000632535"/>
    </source>
</evidence>
<evidence type="ECO:0000313" key="2">
    <source>
        <dbReference type="EMBL" id="GGI09506.1"/>
    </source>
</evidence>
<organism evidence="2 3">
    <name type="scientific">Isoptericola cucumis</name>
    <dbReference type="NCBI Taxonomy" id="1776856"/>
    <lineage>
        <taxon>Bacteria</taxon>
        <taxon>Bacillati</taxon>
        <taxon>Actinomycetota</taxon>
        <taxon>Actinomycetes</taxon>
        <taxon>Micrococcales</taxon>
        <taxon>Promicromonosporaceae</taxon>
        <taxon>Isoptericola</taxon>
    </lineage>
</organism>
<keyword evidence="3" id="KW-1185">Reference proteome</keyword>
<sequence length="71" mass="7414">MLADAERAVDLAAPGKPGIQQATPVLGLDDERAERCPAPGIARVVDVAEVHGYERPSSHGILGERVADIDA</sequence>
<reference evidence="3" key="1">
    <citation type="journal article" date="2019" name="Int. J. Syst. Evol. Microbiol.">
        <title>The Global Catalogue of Microorganisms (GCM) 10K type strain sequencing project: providing services to taxonomists for standard genome sequencing and annotation.</title>
        <authorList>
            <consortium name="The Broad Institute Genomics Platform"/>
            <consortium name="The Broad Institute Genome Sequencing Center for Infectious Disease"/>
            <person name="Wu L."/>
            <person name="Ma J."/>
        </authorList>
    </citation>
    <scope>NUCLEOTIDE SEQUENCE [LARGE SCALE GENOMIC DNA]</scope>
    <source>
        <strain evidence="3">CCM 8653</strain>
    </source>
</reference>
<feature type="region of interest" description="Disordered" evidence="1">
    <location>
        <begin position="1"/>
        <end position="22"/>
    </location>
</feature>
<dbReference type="EMBL" id="BMDG01000009">
    <property type="protein sequence ID" value="GGI09506.1"/>
    <property type="molecule type" value="Genomic_DNA"/>
</dbReference>
<dbReference type="Proteomes" id="UP000632535">
    <property type="component" value="Unassembled WGS sequence"/>
</dbReference>
<name>A0ABQ2B706_9MICO</name>
<evidence type="ECO:0000256" key="1">
    <source>
        <dbReference type="SAM" id="MobiDB-lite"/>
    </source>
</evidence>
<gene>
    <name evidence="2" type="ORF">GCM10007368_26510</name>
</gene>
<comment type="caution">
    <text evidence="2">The sequence shown here is derived from an EMBL/GenBank/DDBJ whole genome shotgun (WGS) entry which is preliminary data.</text>
</comment>